<dbReference type="Proteomes" id="UP001250698">
    <property type="component" value="Unassembled WGS sequence"/>
</dbReference>
<accession>A0ABU3TKN1</accession>
<comment type="caution">
    <text evidence="2">The sequence shown here is derived from an EMBL/GenBank/DDBJ whole genome shotgun (WGS) entry which is preliminary data.</text>
</comment>
<keyword evidence="1" id="KW-0472">Membrane</keyword>
<evidence type="ECO:0000313" key="2">
    <source>
        <dbReference type="EMBL" id="MDU0371929.1"/>
    </source>
</evidence>
<keyword evidence="3" id="KW-1185">Reference proteome</keyword>
<protein>
    <submittedName>
        <fullName evidence="2">Uncharacterized protein</fullName>
    </submittedName>
</protein>
<evidence type="ECO:0000313" key="3">
    <source>
        <dbReference type="Proteomes" id="UP001250698"/>
    </source>
</evidence>
<dbReference type="EMBL" id="JAWDJT010000011">
    <property type="protein sequence ID" value="MDU0371929.1"/>
    <property type="molecule type" value="Genomic_DNA"/>
</dbReference>
<sequence length="125" mass="13548">MPITQPHSAGRSLAVLVAACALLWTWWQIPGWYRLGAADEAVLAQLVRLWQQAWLVGGLVTAANAVVLYQATLPLALPSSPGSLLDTRRYVPSLVFWLCVVFHLGSVLGLALVGTGLIHLNPLWL</sequence>
<dbReference type="RefSeq" id="WP_315999387.1">
    <property type="nucleotide sequence ID" value="NZ_JAWDJT010000011.1"/>
</dbReference>
<feature type="transmembrane region" description="Helical" evidence="1">
    <location>
        <begin position="94"/>
        <end position="120"/>
    </location>
</feature>
<name>A0ABU3TKN1_9BACT</name>
<evidence type="ECO:0000256" key="1">
    <source>
        <dbReference type="SAM" id="Phobius"/>
    </source>
</evidence>
<gene>
    <name evidence="2" type="ORF">ROI90_16110</name>
</gene>
<organism evidence="2 3">
    <name type="scientific">Hymenobacter endophyticus</name>
    <dbReference type="NCBI Taxonomy" id="3076335"/>
    <lineage>
        <taxon>Bacteria</taxon>
        <taxon>Pseudomonadati</taxon>
        <taxon>Bacteroidota</taxon>
        <taxon>Cytophagia</taxon>
        <taxon>Cytophagales</taxon>
        <taxon>Hymenobacteraceae</taxon>
        <taxon>Hymenobacter</taxon>
    </lineage>
</organism>
<proteinExistence type="predicted"/>
<keyword evidence="1" id="KW-1133">Transmembrane helix</keyword>
<reference evidence="2 3" key="1">
    <citation type="submission" date="2023-10" db="EMBL/GenBank/DDBJ databases">
        <title>Hymenobacter endophyticus sp. nov., an isolate from the leaf tissues of wheat.</title>
        <authorList>
            <person name="Dai Y."/>
        </authorList>
    </citation>
    <scope>NUCLEOTIDE SEQUENCE [LARGE SCALE GENOMIC DNA]</scope>
    <source>
        <strain evidence="2 3">ZK17L-C2</strain>
    </source>
</reference>
<feature type="transmembrane region" description="Helical" evidence="1">
    <location>
        <begin position="12"/>
        <end position="29"/>
    </location>
</feature>
<keyword evidence="1" id="KW-0812">Transmembrane</keyword>
<feature type="transmembrane region" description="Helical" evidence="1">
    <location>
        <begin position="49"/>
        <end position="73"/>
    </location>
</feature>